<dbReference type="InterPro" id="IPR014710">
    <property type="entry name" value="RmlC-like_jellyroll"/>
</dbReference>
<dbReference type="AlphaFoldDB" id="A0A7W6WHC9"/>
<dbReference type="Gene3D" id="2.60.120.10">
    <property type="entry name" value="Jelly Rolls"/>
    <property type="match status" value="1"/>
</dbReference>
<feature type="domain" description="Cupin type-2" evidence="1">
    <location>
        <begin position="123"/>
        <end position="168"/>
    </location>
</feature>
<evidence type="ECO:0000313" key="2">
    <source>
        <dbReference type="EMBL" id="MBB4277684.1"/>
    </source>
</evidence>
<dbReference type="RefSeq" id="WP_183928358.1">
    <property type="nucleotide sequence ID" value="NZ_JACIGM010000014.1"/>
</dbReference>
<reference evidence="2 3" key="1">
    <citation type="submission" date="2020-08" db="EMBL/GenBank/DDBJ databases">
        <title>Genomic Encyclopedia of Type Strains, Phase IV (KMG-V): Genome sequencing to study the core and pangenomes of soil and plant-associated prokaryotes.</title>
        <authorList>
            <person name="Whitman W."/>
        </authorList>
    </citation>
    <scope>NUCLEOTIDE SEQUENCE [LARGE SCALE GENOMIC DNA]</scope>
    <source>
        <strain evidence="2 3">SEMIA 402</strain>
    </source>
</reference>
<dbReference type="InterPro" id="IPR013096">
    <property type="entry name" value="Cupin_2"/>
</dbReference>
<protein>
    <submittedName>
        <fullName evidence="2">Mannose-6-phosphate isomerase-like protein (Cupin superfamily)</fullName>
    </submittedName>
</protein>
<name>A0A7W6WHC9_9HYPH</name>
<dbReference type="InterPro" id="IPR011051">
    <property type="entry name" value="RmlC_Cupin_sf"/>
</dbReference>
<evidence type="ECO:0000313" key="3">
    <source>
        <dbReference type="Proteomes" id="UP000533641"/>
    </source>
</evidence>
<evidence type="ECO:0000259" key="1">
    <source>
        <dbReference type="Pfam" id="PF07883"/>
    </source>
</evidence>
<sequence length="209" mass="23133">MSVFKSGEQLPGWCEVTGFEFIELSGRPLPLPIETEKKRLLVTRGSCRLASGKKAQVLYEGQFWDMDVANGPFIADAGDETAQIILFSGRWGTELGGCGVFRVSPSDIIDTQGDPVSYLKSTNFDSHYHDCDEYWVIIEGAGTVVVGSHSFEVEAGDCIAIGMGHHHDLPLVRDHVKGAYFETTLEGKKRFGHLWEHKHGPADVRPERV</sequence>
<accession>A0A7W6WHC9</accession>
<proteinExistence type="predicted"/>
<keyword evidence="2" id="KW-0413">Isomerase</keyword>
<gene>
    <name evidence="2" type="ORF">GGE12_005493</name>
</gene>
<dbReference type="Pfam" id="PF07883">
    <property type="entry name" value="Cupin_2"/>
    <property type="match status" value="1"/>
</dbReference>
<comment type="caution">
    <text evidence="2">The sequence shown here is derived from an EMBL/GenBank/DDBJ whole genome shotgun (WGS) entry which is preliminary data.</text>
</comment>
<organism evidence="2 3">
    <name type="scientific">Rhizobium mongolense</name>
    <dbReference type="NCBI Taxonomy" id="57676"/>
    <lineage>
        <taxon>Bacteria</taxon>
        <taxon>Pseudomonadati</taxon>
        <taxon>Pseudomonadota</taxon>
        <taxon>Alphaproteobacteria</taxon>
        <taxon>Hyphomicrobiales</taxon>
        <taxon>Rhizobiaceae</taxon>
        <taxon>Rhizobium/Agrobacterium group</taxon>
        <taxon>Rhizobium</taxon>
    </lineage>
</organism>
<dbReference type="GO" id="GO:0016853">
    <property type="term" value="F:isomerase activity"/>
    <property type="evidence" value="ECO:0007669"/>
    <property type="project" value="UniProtKB-KW"/>
</dbReference>
<dbReference type="Proteomes" id="UP000533641">
    <property type="component" value="Unassembled WGS sequence"/>
</dbReference>
<dbReference type="EMBL" id="JACIGM010000014">
    <property type="protein sequence ID" value="MBB4277684.1"/>
    <property type="molecule type" value="Genomic_DNA"/>
</dbReference>
<dbReference type="SUPFAM" id="SSF51182">
    <property type="entry name" value="RmlC-like cupins"/>
    <property type="match status" value="1"/>
</dbReference>